<proteinExistence type="predicted"/>
<evidence type="ECO:0000313" key="2">
    <source>
        <dbReference type="Proteomes" id="UP000217790"/>
    </source>
</evidence>
<dbReference type="STRING" id="47427.A0A2H3DCZ3"/>
<dbReference type="OrthoDB" id="3034442at2759"/>
<name>A0A2H3DCZ3_ARMGA</name>
<organism evidence="1 2">
    <name type="scientific">Armillaria gallica</name>
    <name type="common">Bulbous honey fungus</name>
    <name type="synonym">Armillaria bulbosa</name>
    <dbReference type="NCBI Taxonomy" id="47427"/>
    <lineage>
        <taxon>Eukaryota</taxon>
        <taxon>Fungi</taxon>
        <taxon>Dikarya</taxon>
        <taxon>Basidiomycota</taxon>
        <taxon>Agaricomycotina</taxon>
        <taxon>Agaricomycetes</taxon>
        <taxon>Agaricomycetidae</taxon>
        <taxon>Agaricales</taxon>
        <taxon>Marasmiineae</taxon>
        <taxon>Physalacriaceae</taxon>
        <taxon>Armillaria</taxon>
    </lineage>
</organism>
<keyword evidence="2" id="KW-1185">Reference proteome</keyword>
<protein>
    <submittedName>
        <fullName evidence="1">Uncharacterized protein</fullName>
    </submittedName>
</protein>
<reference evidence="2" key="1">
    <citation type="journal article" date="2017" name="Nat. Ecol. Evol.">
        <title>Genome expansion and lineage-specific genetic innovations in the forest pathogenic fungi Armillaria.</title>
        <authorList>
            <person name="Sipos G."/>
            <person name="Prasanna A.N."/>
            <person name="Walter M.C."/>
            <person name="O'Connor E."/>
            <person name="Balint B."/>
            <person name="Krizsan K."/>
            <person name="Kiss B."/>
            <person name="Hess J."/>
            <person name="Varga T."/>
            <person name="Slot J."/>
            <person name="Riley R."/>
            <person name="Boka B."/>
            <person name="Rigling D."/>
            <person name="Barry K."/>
            <person name="Lee J."/>
            <person name="Mihaltcheva S."/>
            <person name="LaButti K."/>
            <person name="Lipzen A."/>
            <person name="Waldron R."/>
            <person name="Moloney N.M."/>
            <person name="Sperisen C."/>
            <person name="Kredics L."/>
            <person name="Vagvoelgyi C."/>
            <person name="Patrignani A."/>
            <person name="Fitzpatrick D."/>
            <person name="Nagy I."/>
            <person name="Doyle S."/>
            <person name="Anderson J.B."/>
            <person name="Grigoriev I.V."/>
            <person name="Gueldener U."/>
            <person name="Muensterkoetter M."/>
            <person name="Nagy L.G."/>
        </authorList>
    </citation>
    <scope>NUCLEOTIDE SEQUENCE [LARGE SCALE GENOMIC DNA]</scope>
    <source>
        <strain evidence="2">Ar21-2</strain>
    </source>
</reference>
<dbReference type="EMBL" id="KZ293686">
    <property type="protein sequence ID" value="PBK86113.1"/>
    <property type="molecule type" value="Genomic_DNA"/>
</dbReference>
<dbReference type="AlphaFoldDB" id="A0A2H3DCZ3"/>
<accession>A0A2H3DCZ3</accession>
<gene>
    <name evidence="1" type="ORF">ARMGADRAFT_1086873</name>
</gene>
<sequence>MAVIDIELRTRRTYRLASLWLAGSPLLPKIQTTFIGSPGIWSALTNRDITLQQKCSEWSPKGVILTGVKLNTDAESEASVTVSLSQGIVLLHLDNHEILDEIHSIDTGLHPVTLATDGRAHLDGVGDAQHDHCLQVVFTPPTILIVRAHSITLYDSTFTPIARHSFGWVDGTSATPTSILVRSHSDNPWSSELNSLKLYSLSSFPPTLTSKASSQCRALPCTDAIVGKQATAIWIHPHDRTMVSHCEEYDGCEMLIATVVPAPLNSSAEVRVREVCMNTLNSWTALDYDEILGGSPLGRRLGILPLFSCKRNIHTLLV</sequence>
<dbReference type="InParanoid" id="A0A2H3DCZ3"/>
<evidence type="ECO:0000313" key="1">
    <source>
        <dbReference type="EMBL" id="PBK86113.1"/>
    </source>
</evidence>
<dbReference type="Proteomes" id="UP000217790">
    <property type="component" value="Unassembled WGS sequence"/>
</dbReference>